<feature type="transmembrane region" description="Helical" evidence="1">
    <location>
        <begin position="108"/>
        <end position="133"/>
    </location>
</feature>
<feature type="transmembrane region" description="Helical" evidence="1">
    <location>
        <begin position="438"/>
        <end position="460"/>
    </location>
</feature>
<dbReference type="GO" id="GO:0005886">
    <property type="term" value="C:plasma membrane"/>
    <property type="evidence" value="ECO:0007669"/>
    <property type="project" value="TreeGrafter"/>
</dbReference>
<feature type="transmembrane region" description="Helical" evidence="1">
    <location>
        <begin position="198"/>
        <end position="218"/>
    </location>
</feature>
<feature type="transmembrane region" description="Helical" evidence="1">
    <location>
        <begin position="32"/>
        <end position="51"/>
    </location>
</feature>
<comment type="caution">
    <text evidence="2">The sequence shown here is derived from an EMBL/GenBank/DDBJ whole genome shotgun (WGS) entry which is preliminary data.</text>
</comment>
<name>A0A6N7IUX6_9FIRM</name>
<keyword evidence="1" id="KW-1133">Transmembrane helix</keyword>
<keyword evidence="1" id="KW-0472">Membrane</keyword>
<evidence type="ECO:0000313" key="2">
    <source>
        <dbReference type="EMBL" id="MQL53925.1"/>
    </source>
</evidence>
<evidence type="ECO:0000256" key="1">
    <source>
        <dbReference type="SAM" id="Phobius"/>
    </source>
</evidence>
<dbReference type="EMBL" id="WHYR01000080">
    <property type="protein sequence ID" value="MQL53925.1"/>
    <property type="molecule type" value="Genomic_DNA"/>
</dbReference>
<feature type="transmembrane region" description="Helical" evidence="1">
    <location>
        <begin position="322"/>
        <end position="340"/>
    </location>
</feature>
<keyword evidence="1" id="KW-0812">Transmembrane</keyword>
<dbReference type="RefSeq" id="WP_152948374.1">
    <property type="nucleotide sequence ID" value="NZ_WHYR01000080.1"/>
</dbReference>
<dbReference type="OrthoDB" id="255482at2"/>
<sequence length="462" mass="51151">MSVGPLPASRTQPRGFTRWLTGMAERYVPDSYVIVLILTFVTFILGLLFTGSGPVDLVVDWGKGFWVLLEFAMQMTLIVVTGYALATTPFVNRVLVRMATVPRTASGVYIYAVVITFLAYYINWGFGLIFSALFARELARQASRNGIKADYKLIVAAAYATFIIWHVGLSGSVPLLVATSNHFMVKEMGVIPVSQTLFVPYTIITMLLVVLVTVFLFWKVLPPKENQVVTMEEVDPEAMQEQNVVEAARGTGPVTPADRLMYSGVLSYIMAAMFLVYLVYHFFVAKKSLDINLVNFIFLMLIILLHRSPANLIRAMQKATPAAWGIILQFPFYAGIFGMMKFSGLVEVFARWILSVTTAQTFPAFVAVLSAIMGYFIPSGGSKWAVEAPYIIAAGAQLGVPHAKTVIAYAFGNDWINLIQPFWALPFLTVVKLNFREIVGYTTLVFVVTGVVILLGLTFVPF</sequence>
<feature type="transmembrane region" description="Helical" evidence="1">
    <location>
        <begin position="352"/>
        <end position="377"/>
    </location>
</feature>
<keyword evidence="3" id="KW-1185">Reference proteome</keyword>
<feature type="transmembrane region" description="Helical" evidence="1">
    <location>
        <begin position="292"/>
        <end position="310"/>
    </location>
</feature>
<dbReference type="PANTHER" id="PTHR41983">
    <property type="entry name" value="SHORT-CHAIN FATTY ACID TRANSPORTER-RELATED"/>
    <property type="match status" value="1"/>
</dbReference>
<organism evidence="2 3">
    <name type="scientific">Desulfofundulus thermobenzoicus</name>
    <dbReference type="NCBI Taxonomy" id="29376"/>
    <lineage>
        <taxon>Bacteria</taxon>
        <taxon>Bacillati</taxon>
        <taxon>Bacillota</taxon>
        <taxon>Clostridia</taxon>
        <taxon>Eubacteriales</taxon>
        <taxon>Peptococcaceae</taxon>
        <taxon>Desulfofundulus</taxon>
    </lineage>
</organism>
<proteinExistence type="predicted"/>
<reference evidence="2 3" key="1">
    <citation type="submission" date="2019-10" db="EMBL/GenBank/DDBJ databases">
        <title>Comparative genomics of sulfur disproportionating microorganisms.</title>
        <authorList>
            <person name="Ward L.M."/>
            <person name="Bertran E."/>
            <person name="Johnston D."/>
        </authorList>
    </citation>
    <scope>NUCLEOTIDE SEQUENCE [LARGE SCALE GENOMIC DNA]</scope>
    <source>
        <strain evidence="2 3">DSM 14055</strain>
    </source>
</reference>
<dbReference type="AlphaFoldDB" id="A0A6N7IUX6"/>
<evidence type="ECO:0000313" key="3">
    <source>
        <dbReference type="Proteomes" id="UP000441717"/>
    </source>
</evidence>
<feature type="transmembrane region" description="Helical" evidence="1">
    <location>
        <begin position="153"/>
        <end position="177"/>
    </location>
</feature>
<protein>
    <submittedName>
        <fullName evidence="2">Short-chain fatty acid transporter</fullName>
    </submittedName>
</protein>
<dbReference type="Pfam" id="PF02667">
    <property type="entry name" value="SCFA_trans"/>
    <property type="match status" value="1"/>
</dbReference>
<dbReference type="InterPro" id="IPR006160">
    <property type="entry name" value="SCFA_transpt_AtoE"/>
</dbReference>
<gene>
    <name evidence="2" type="ORF">GFC01_17010</name>
</gene>
<feature type="transmembrane region" description="Helical" evidence="1">
    <location>
        <begin position="260"/>
        <end position="280"/>
    </location>
</feature>
<dbReference type="PANTHER" id="PTHR41983:SF2">
    <property type="entry name" value="SHORT-CHAIN FATTY ACID TRANSPORTER-RELATED"/>
    <property type="match status" value="1"/>
</dbReference>
<accession>A0A6N7IUX6</accession>
<feature type="transmembrane region" description="Helical" evidence="1">
    <location>
        <begin position="71"/>
        <end position="96"/>
    </location>
</feature>
<dbReference type="Proteomes" id="UP000441717">
    <property type="component" value="Unassembled WGS sequence"/>
</dbReference>